<dbReference type="HOGENOM" id="CLU_1774335_0_0_0"/>
<dbReference type="EMBL" id="CP002454">
    <property type="protein sequence ID" value="ADV65778.1"/>
    <property type="molecule type" value="Genomic_DNA"/>
</dbReference>
<protein>
    <submittedName>
        <fullName evidence="1">Uncharacterized protein</fullName>
    </submittedName>
</protein>
<accession>E8U340</accession>
<evidence type="ECO:0000313" key="1">
    <source>
        <dbReference type="EMBL" id="ADV65778.1"/>
    </source>
</evidence>
<dbReference type="Proteomes" id="UP000008635">
    <property type="component" value="Chromosome"/>
</dbReference>
<name>E8U340_DEIML</name>
<sequence>MPSSLREDAPAPIIVLDLRGSARPDEGHRQTLIACDAYPNGARLIVISTDEYVADIRIHPDTLDVNVQYAGVYLRDSAWTLQVAAIPHLPPRTQIILAVDHALRVLDPEERADVFVVGPVRVLPGLPRLTPRQLRDTLRDLAEDLR</sequence>
<reference evidence="1 2" key="1">
    <citation type="journal article" date="2011" name="Stand. Genomic Sci.">
        <title>Complete genome sequence of Deinococcus maricopensis type strain (LB-34).</title>
        <authorList>
            <person name="Pukall R."/>
            <person name="Zeytun A."/>
            <person name="Lucas S."/>
            <person name="Lapidus A."/>
            <person name="Hammon N."/>
            <person name="Deshpande S."/>
            <person name="Nolan M."/>
            <person name="Cheng J.F."/>
            <person name="Pitluck S."/>
            <person name="Liolios K."/>
            <person name="Pagani I."/>
            <person name="Mikhailova N."/>
            <person name="Ivanova N."/>
            <person name="Mavromatis K."/>
            <person name="Pati A."/>
            <person name="Tapia R."/>
            <person name="Han C."/>
            <person name="Goodwin L."/>
            <person name="Chen A."/>
            <person name="Palaniappan K."/>
            <person name="Land M."/>
            <person name="Hauser L."/>
            <person name="Chang Y.J."/>
            <person name="Jeffries C.D."/>
            <person name="Brambilla E.M."/>
            <person name="Rohde M."/>
            <person name="Goker M."/>
            <person name="Detter J.C."/>
            <person name="Woyke T."/>
            <person name="Bristow J."/>
            <person name="Eisen J.A."/>
            <person name="Markowitz V."/>
            <person name="Hugenholtz P."/>
            <person name="Kyrpides N.C."/>
            <person name="Klenk H.P."/>
        </authorList>
    </citation>
    <scope>NUCLEOTIDE SEQUENCE [LARGE SCALE GENOMIC DNA]</scope>
    <source>
        <strain evidence="2">DSM 21211 / LMG 22137 / NRRL B-23946 / LB-34</strain>
    </source>
</reference>
<organism evidence="1 2">
    <name type="scientific">Deinococcus maricopensis (strain DSM 21211 / LMG 22137 / NRRL B-23946 / LB-34)</name>
    <dbReference type="NCBI Taxonomy" id="709986"/>
    <lineage>
        <taxon>Bacteria</taxon>
        <taxon>Thermotogati</taxon>
        <taxon>Deinococcota</taxon>
        <taxon>Deinococci</taxon>
        <taxon>Deinococcales</taxon>
        <taxon>Deinococcaceae</taxon>
        <taxon>Deinococcus</taxon>
    </lineage>
</organism>
<reference evidence="2" key="2">
    <citation type="submission" date="2011-01" db="EMBL/GenBank/DDBJ databases">
        <title>The complete genome of Deinococcus maricopensis DSM 21211.</title>
        <authorList>
            <consortium name="US DOE Joint Genome Institute (JGI-PGF)"/>
            <person name="Lucas S."/>
            <person name="Copeland A."/>
            <person name="Lapidus A."/>
            <person name="Goodwin L."/>
            <person name="Pitluck S."/>
            <person name="Kyrpides N."/>
            <person name="Mavromatis K."/>
            <person name="Pagani I."/>
            <person name="Ivanova N."/>
            <person name="Ovchinnikova G."/>
            <person name="Zeytun A."/>
            <person name="Detter J.C."/>
            <person name="Han C."/>
            <person name="Land M."/>
            <person name="Hauser L."/>
            <person name="Markowitz V."/>
            <person name="Cheng J.-F."/>
            <person name="Hugenholtz P."/>
            <person name="Woyke T."/>
            <person name="Wu D."/>
            <person name="Pukall R."/>
            <person name="Gehrich-Schroeter G."/>
            <person name="Brambilla E."/>
            <person name="Klenk H.-P."/>
            <person name="Eisen J.A."/>
        </authorList>
    </citation>
    <scope>NUCLEOTIDE SEQUENCE [LARGE SCALE GENOMIC DNA]</scope>
    <source>
        <strain evidence="2">DSM 21211 / LMG 22137 / NRRL B-23946 / LB-34</strain>
    </source>
</reference>
<dbReference type="RefSeq" id="WP_013555283.1">
    <property type="nucleotide sequence ID" value="NC_014958.1"/>
</dbReference>
<dbReference type="AlphaFoldDB" id="E8U340"/>
<gene>
    <name evidence="1" type="ordered locus">Deima_0114</name>
</gene>
<evidence type="ECO:0000313" key="2">
    <source>
        <dbReference type="Proteomes" id="UP000008635"/>
    </source>
</evidence>
<dbReference type="KEGG" id="dmr:Deima_0114"/>
<keyword evidence="2" id="KW-1185">Reference proteome</keyword>
<proteinExistence type="predicted"/>